<dbReference type="Proteomes" id="UP000265520">
    <property type="component" value="Unassembled WGS sequence"/>
</dbReference>
<name>A0A392Q6G0_9FABA</name>
<keyword evidence="2" id="KW-1185">Reference proteome</keyword>
<evidence type="ECO:0000313" key="1">
    <source>
        <dbReference type="EMBL" id="MCI19477.1"/>
    </source>
</evidence>
<proteinExistence type="predicted"/>
<reference evidence="1 2" key="1">
    <citation type="journal article" date="2018" name="Front. Plant Sci.">
        <title>Red Clover (Trifolium pratense) and Zigzag Clover (T. medium) - A Picture of Genomic Similarities and Differences.</title>
        <authorList>
            <person name="Dluhosova J."/>
            <person name="Istvanek J."/>
            <person name="Nedelnik J."/>
            <person name="Repkova J."/>
        </authorList>
    </citation>
    <scope>NUCLEOTIDE SEQUENCE [LARGE SCALE GENOMIC DNA]</scope>
    <source>
        <strain evidence="2">cv. 10/8</strain>
        <tissue evidence="1">Leaf</tissue>
    </source>
</reference>
<comment type="caution">
    <text evidence="1">The sequence shown here is derived from an EMBL/GenBank/DDBJ whole genome shotgun (WGS) entry which is preliminary data.</text>
</comment>
<sequence length="75" mass="8728">MKLSSLRQSIADPYSWVADEPRHTVSKYAGCEDNIPEDMFTDIQNPPLEDWEVRVPNASRRVTLDFRQGVYNEEL</sequence>
<evidence type="ECO:0000313" key="2">
    <source>
        <dbReference type="Proteomes" id="UP000265520"/>
    </source>
</evidence>
<feature type="non-terminal residue" evidence="1">
    <location>
        <position position="75"/>
    </location>
</feature>
<dbReference type="AlphaFoldDB" id="A0A392Q6G0"/>
<organism evidence="1 2">
    <name type="scientific">Trifolium medium</name>
    <dbReference type="NCBI Taxonomy" id="97028"/>
    <lineage>
        <taxon>Eukaryota</taxon>
        <taxon>Viridiplantae</taxon>
        <taxon>Streptophyta</taxon>
        <taxon>Embryophyta</taxon>
        <taxon>Tracheophyta</taxon>
        <taxon>Spermatophyta</taxon>
        <taxon>Magnoliopsida</taxon>
        <taxon>eudicotyledons</taxon>
        <taxon>Gunneridae</taxon>
        <taxon>Pentapetalae</taxon>
        <taxon>rosids</taxon>
        <taxon>fabids</taxon>
        <taxon>Fabales</taxon>
        <taxon>Fabaceae</taxon>
        <taxon>Papilionoideae</taxon>
        <taxon>50 kb inversion clade</taxon>
        <taxon>NPAAA clade</taxon>
        <taxon>Hologalegina</taxon>
        <taxon>IRL clade</taxon>
        <taxon>Trifolieae</taxon>
        <taxon>Trifolium</taxon>
    </lineage>
</organism>
<dbReference type="EMBL" id="LXQA010114993">
    <property type="protein sequence ID" value="MCI19477.1"/>
    <property type="molecule type" value="Genomic_DNA"/>
</dbReference>
<accession>A0A392Q6G0</accession>
<protein>
    <submittedName>
        <fullName evidence="1">Uncharacterized protein</fullName>
    </submittedName>
</protein>